<evidence type="ECO:0000313" key="3">
    <source>
        <dbReference type="Proteomes" id="UP001228049"/>
    </source>
</evidence>
<dbReference type="Proteomes" id="UP001228049">
    <property type="component" value="Unassembled WGS sequence"/>
</dbReference>
<sequence length="147" mass="15448">MDTTQGSNVAPPPRLPRPPRPYSWLDSPPETCFSSEGESTNPNRSPSSSSSGFVFSQIHASPHRRKKKMSPPCISVDPPSDESGLYPPGVVVVGGGGGLGLGLPSPLPSRDTCLRRRVPSSDSFDLGVTGGEGGSVQLLTPPREEKL</sequence>
<name>A0AAD9BG11_DISEL</name>
<keyword evidence="3" id="KW-1185">Reference proteome</keyword>
<proteinExistence type="predicted"/>
<comment type="caution">
    <text evidence="2">The sequence shown here is derived from an EMBL/GenBank/DDBJ whole genome shotgun (WGS) entry which is preliminary data.</text>
</comment>
<reference evidence="2" key="1">
    <citation type="submission" date="2023-04" db="EMBL/GenBank/DDBJ databases">
        <title>Chromosome-level genome of Chaenocephalus aceratus.</title>
        <authorList>
            <person name="Park H."/>
        </authorList>
    </citation>
    <scope>NUCLEOTIDE SEQUENCE</scope>
    <source>
        <strain evidence="2">DE</strain>
        <tissue evidence="2">Muscle</tissue>
    </source>
</reference>
<feature type="compositionally biased region" description="Pro residues" evidence="1">
    <location>
        <begin position="10"/>
        <end position="21"/>
    </location>
</feature>
<feature type="compositionally biased region" description="Low complexity" evidence="1">
    <location>
        <begin position="39"/>
        <end position="51"/>
    </location>
</feature>
<evidence type="ECO:0000256" key="1">
    <source>
        <dbReference type="SAM" id="MobiDB-lite"/>
    </source>
</evidence>
<dbReference type="EMBL" id="JASDAP010000024">
    <property type="protein sequence ID" value="KAK1881354.1"/>
    <property type="molecule type" value="Genomic_DNA"/>
</dbReference>
<evidence type="ECO:0000313" key="2">
    <source>
        <dbReference type="EMBL" id="KAK1881354.1"/>
    </source>
</evidence>
<gene>
    <name evidence="2" type="ORF">KUDE01_024520</name>
</gene>
<accession>A0AAD9BG11</accession>
<dbReference type="AlphaFoldDB" id="A0AAD9BG11"/>
<feature type="region of interest" description="Disordered" evidence="1">
    <location>
        <begin position="1"/>
        <end position="89"/>
    </location>
</feature>
<feature type="region of interest" description="Disordered" evidence="1">
    <location>
        <begin position="121"/>
        <end position="147"/>
    </location>
</feature>
<protein>
    <submittedName>
        <fullName evidence="2">Voltage-dependent T-type calcium channel subunit alpha-1H</fullName>
    </submittedName>
</protein>
<organism evidence="2 3">
    <name type="scientific">Dissostichus eleginoides</name>
    <name type="common">Patagonian toothfish</name>
    <name type="synonym">Dissostichus amissus</name>
    <dbReference type="NCBI Taxonomy" id="100907"/>
    <lineage>
        <taxon>Eukaryota</taxon>
        <taxon>Metazoa</taxon>
        <taxon>Chordata</taxon>
        <taxon>Craniata</taxon>
        <taxon>Vertebrata</taxon>
        <taxon>Euteleostomi</taxon>
        <taxon>Actinopterygii</taxon>
        <taxon>Neopterygii</taxon>
        <taxon>Teleostei</taxon>
        <taxon>Neoteleostei</taxon>
        <taxon>Acanthomorphata</taxon>
        <taxon>Eupercaria</taxon>
        <taxon>Perciformes</taxon>
        <taxon>Notothenioidei</taxon>
        <taxon>Nototheniidae</taxon>
        <taxon>Dissostichus</taxon>
    </lineage>
</organism>